<evidence type="ECO:0008006" key="4">
    <source>
        <dbReference type="Google" id="ProtNLM"/>
    </source>
</evidence>
<gene>
    <name evidence="2" type="ORF">C4D60_Mb08t24230</name>
</gene>
<dbReference type="Proteomes" id="UP000317650">
    <property type="component" value="Chromosome 8"/>
</dbReference>
<dbReference type="EMBL" id="PYDT01000002">
    <property type="protein sequence ID" value="THU70366.1"/>
    <property type="molecule type" value="Genomic_DNA"/>
</dbReference>
<accession>A0A4S8K639</accession>
<organism evidence="2 3">
    <name type="scientific">Musa balbisiana</name>
    <name type="common">Banana</name>
    <dbReference type="NCBI Taxonomy" id="52838"/>
    <lineage>
        <taxon>Eukaryota</taxon>
        <taxon>Viridiplantae</taxon>
        <taxon>Streptophyta</taxon>
        <taxon>Embryophyta</taxon>
        <taxon>Tracheophyta</taxon>
        <taxon>Spermatophyta</taxon>
        <taxon>Magnoliopsida</taxon>
        <taxon>Liliopsida</taxon>
        <taxon>Zingiberales</taxon>
        <taxon>Musaceae</taxon>
        <taxon>Musa</taxon>
    </lineage>
</organism>
<reference evidence="2 3" key="1">
    <citation type="journal article" date="2019" name="Nat. Plants">
        <title>Genome sequencing of Musa balbisiana reveals subgenome evolution and function divergence in polyploid bananas.</title>
        <authorList>
            <person name="Yao X."/>
        </authorList>
    </citation>
    <scope>NUCLEOTIDE SEQUENCE [LARGE SCALE GENOMIC DNA]</scope>
    <source>
        <strain evidence="3">cv. DH-PKW</strain>
        <tissue evidence="2">Leaves</tissue>
    </source>
</reference>
<evidence type="ECO:0000256" key="1">
    <source>
        <dbReference type="SAM" id="SignalP"/>
    </source>
</evidence>
<evidence type="ECO:0000313" key="2">
    <source>
        <dbReference type="EMBL" id="THU70366.1"/>
    </source>
</evidence>
<evidence type="ECO:0000313" key="3">
    <source>
        <dbReference type="Proteomes" id="UP000317650"/>
    </source>
</evidence>
<comment type="caution">
    <text evidence="2">The sequence shown here is derived from an EMBL/GenBank/DDBJ whole genome shotgun (WGS) entry which is preliminary data.</text>
</comment>
<name>A0A4S8K639_MUSBA</name>
<dbReference type="AlphaFoldDB" id="A0A4S8K639"/>
<sequence>MKHRSRTVRRLCTIVWILGLCPYQHNLRCALLPSSNFIATLWHILQEYSPSRPLAPMSPLHQKGPMEQHDPALASARVHVLDLCPRKALRLRSMFHLLCRLTSYGLGTSPSYTQVAPLLVSALS</sequence>
<protein>
    <recommendedName>
        <fullName evidence="4">Secreted protein</fullName>
    </recommendedName>
</protein>
<keyword evidence="3" id="KW-1185">Reference proteome</keyword>
<feature type="chain" id="PRO_5020819642" description="Secreted protein" evidence="1">
    <location>
        <begin position="27"/>
        <end position="124"/>
    </location>
</feature>
<proteinExistence type="predicted"/>
<feature type="signal peptide" evidence="1">
    <location>
        <begin position="1"/>
        <end position="26"/>
    </location>
</feature>
<keyword evidence="1" id="KW-0732">Signal</keyword>